<dbReference type="EMBL" id="GG666602">
    <property type="protein sequence ID" value="EEN50529.1"/>
    <property type="molecule type" value="Genomic_DNA"/>
</dbReference>
<dbReference type="InterPro" id="IPR027417">
    <property type="entry name" value="P-loop_NTPase"/>
</dbReference>
<dbReference type="InterPro" id="IPR000863">
    <property type="entry name" value="Sulfotransferase_dom"/>
</dbReference>
<sequence>MHESFDDHSKESTWGFEHREYSKSTMSFCWMSPHSRKSKTDPLHEYRGVMFPRGVARDHLDAMPHFQTREDDIAVVSYPKTGTTWMLEIVSRVLSVGGKADRTSEEIGRLLESTVPGSSKPSHVSLEDMASPRVITTHLPRQFVPPGLSKPTGNVKVLVVMRNPKDTAVSSYHFVNKTHQQSGSKVPLKWDSFSQEFLQGKAGWGSYFDHLSGWWQMHNDPHFLFIKYEDMKKDLRAAVKKVANFLEVSLDEDTLQDVVNDCTFGSMKANMAKSQHAGKKVLARKGVVGDWKQHFTLEQSDSFDAMFRRALGGTGLDFEYDEADGTVPAKLIV</sequence>
<evidence type="ECO:0000313" key="5">
    <source>
        <dbReference type="EMBL" id="EEN50529.1"/>
    </source>
</evidence>
<dbReference type="Pfam" id="PF00685">
    <property type="entry name" value="Sulfotransfer_1"/>
    <property type="match status" value="1"/>
</dbReference>
<protein>
    <recommendedName>
        <fullName evidence="3">Sulfotransferase</fullName>
        <ecNumber evidence="3">2.8.2.-</ecNumber>
    </recommendedName>
</protein>
<dbReference type="PANTHER" id="PTHR11783">
    <property type="entry name" value="SULFOTRANSFERASE SULT"/>
    <property type="match status" value="1"/>
</dbReference>
<evidence type="ECO:0000256" key="1">
    <source>
        <dbReference type="ARBA" id="ARBA00005771"/>
    </source>
</evidence>
<dbReference type="AlphaFoldDB" id="C3ZAD6"/>
<dbReference type="eggNOG" id="KOG1584">
    <property type="taxonomic scope" value="Eukaryota"/>
</dbReference>
<dbReference type="Gene3D" id="3.40.50.300">
    <property type="entry name" value="P-loop containing nucleotide triphosphate hydrolases"/>
    <property type="match status" value="1"/>
</dbReference>
<comment type="similarity">
    <text evidence="1 3">Belongs to the sulfotransferase 1 family.</text>
</comment>
<proteinExistence type="inferred from homology"/>
<evidence type="ECO:0000259" key="4">
    <source>
        <dbReference type="Pfam" id="PF00685"/>
    </source>
</evidence>
<keyword evidence="2 3" id="KW-0808">Transferase</keyword>
<dbReference type="InParanoid" id="C3ZAD6"/>
<reference evidence="5" key="1">
    <citation type="journal article" date="2008" name="Nature">
        <title>The amphioxus genome and the evolution of the chordate karyotype.</title>
        <authorList>
            <consortium name="US DOE Joint Genome Institute (JGI-PGF)"/>
            <person name="Putnam N.H."/>
            <person name="Butts T."/>
            <person name="Ferrier D.E.K."/>
            <person name="Furlong R.F."/>
            <person name="Hellsten U."/>
            <person name="Kawashima T."/>
            <person name="Robinson-Rechavi M."/>
            <person name="Shoguchi E."/>
            <person name="Terry A."/>
            <person name="Yu J.-K."/>
            <person name="Benito-Gutierrez E.L."/>
            <person name="Dubchak I."/>
            <person name="Garcia-Fernandez J."/>
            <person name="Gibson-Brown J.J."/>
            <person name="Grigoriev I.V."/>
            <person name="Horton A.C."/>
            <person name="de Jong P.J."/>
            <person name="Jurka J."/>
            <person name="Kapitonov V.V."/>
            <person name="Kohara Y."/>
            <person name="Kuroki Y."/>
            <person name="Lindquist E."/>
            <person name="Lucas S."/>
            <person name="Osoegawa K."/>
            <person name="Pennacchio L.A."/>
            <person name="Salamov A.A."/>
            <person name="Satou Y."/>
            <person name="Sauka-Spengler T."/>
            <person name="Schmutz J."/>
            <person name="Shin-I T."/>
            <person name="Toyoda A."/>
            <person name="Bronner-Fraser M."/>
            <person name="Fujiyama A."/>
            <person name="Holland L.Z."/>
            <person name="Holland P.W.H."/>
            <person name="Satoh N."/>
            <person name="Rokhsar D.S."/>
        </authorList>
    </citation>
    <scope>NUCLEOTIDE SEQUENCE [LARGE SCALE GENOMIC DNA]</scope>
    <source>
        <strain evidence="5">S238N-H82</strain>
        <tissue evidence="5">Testes</tissue>
    </source>
</reference>
<dbReference type="SUPFAM" id="SSF52540">
    <property type="entry name" value="P-loop containing nucleoside triphosphate hydrolases"/>
    <property type="match status" value="1"/>
</dbReference>
<dbReference type="GO" id="GO:0008146">
    <property type="term" value="F:sulfotransferase activity"/>
    <property type="evidence" value="ECO:0007669"/>
    <property type="project" value="InterPro"/>
</dbReference>
<feature type="domain" description="Sulfotransferase" evidence="4">
    <location>
        <begin position="71"/>
        <end position="315"/>
    </location>
</feature>
<accession>C3ZAD6</accession>
<organism>
    <name type="scientific">Branchiostoma floridae</name>
    <name type="common">Florida lancelet</name>
    <name type="synonym">Amphioxus</name>
    <dbReference type="NCBI Taxonomy" id="7739"/>
    <lineage>
        <taxon>Eukaryota</taxon>
        <taxon>Metazoa</taxon>
        <taxon>Chordata</taxon>
        <taxon>Cephalochordata</taxon>
        <taxon>Leptocardii</taxon>
        <taxon>Amphioxiformes</taxon>
        <taxon>Branchiostomatidae</taxon>
        <taxon>Branchiostoma</taxon>
    </lineage>
</organism>
<name>C3ZAD6_BRAFL</name>
<gene>
    <name evidence="5" type="ORF">BRAFLDRAFT_124988</name>
</gene>
<evidence type="ECO:0000256" key="2">
    <source>
        <dbReference type="ARBA" id="ARBA00022679"/>
    </source>
</evidence>
<dbReference type="EC" id="2.8.2.-" evidence="3"/>
<evidence type="ECO:0000256" key="3">
    <source>
        <dbReference type="RuleBase" id="RU361155"/>
    </source>
</evidence>